<dbReference type="SUPFAM" id="SSF88713">
    <property type="entry name" value="Glycoside hydrolase/deacetylase"/>
    <property type="match status" value="2"/>
</dbReference>
<evidence type="ECO:0000256" key="1">
    <source>
        <dbReference type="ARBA" id="ARBA00022723"/>
    </source>
</evidence>
<dbReference type="Proteomes" id="UP000670947">
    <property type="component" value="Unassembled WGS sequence"/>
</dbReference>
<keyword evidence="1" id="KW-0479">Metal-binding</keyword>
<gene>
    <name evidence="4" type="ORF">I8J29_27825</name>
</gene>
<dbReference type="InterPro" id="IPR002509">
    <property type="entry name" value="NODB_dom"/>
</dbReference>
<evidence type="ECO:0000313" key="5">
    <source>
        <dbReference type="Proteomes" id="UP000670947"/>
    </source>
</evidence>
<feature type="domain" description="NodB homology" evidence="3">
    <location>
        <begin position="301"/>
        <end position="482"/>
    </location>
</feature>
<dbReference type="RefSeq" id="WP_208850622.1">
    <property type="nucleotide sequence ID" value="NZ_JAGGDJ010000044.1"/>
</dbReference>
<dbReference type="InterPro" id="IPR011330">
    <property type="entry name" value="Glyco_hydro/deAcase_b/a-brl"/>
</dbReference>
<proteinExistence type="predicted"/>
<reference evidence="4 5" key="1">
    <citation type="submission" date="2021-03" db="EMBL/GenBank/DDBJ databases">
        <title>Paenibacillus artemisicola MWE-103 whole genome sequence.</title>
        <authorList>
            <person name="Ham Y.J."/>
        </authorList>
    </citation>
    <scope>NUCLEOTIDE SEQUENCE [LARGE SCALE GENOMIC DNA]</scope>
    <source>
        <strain evidence="4 5">MWE-103</strain>
    </source>
</reference>
<dbReference type="PROSITE" id="PS51257">
    <property type="entry name" value="PROKAR_LIPOPROTEIN"/>
    <property type="match status" value="1"/>
</dbReference>
<keyword evidence="2" id="KW-0378">Hydrolase</keyword>
<accession>A0ABS3WI61</accession>
<feature type="domain" description="NodB homology" evidence="3">
    <location>
        <begin position="75"/>
        <end position="254"/>
    </location>
</feature>
<dbReference type="CDD" id="cd10917">
    <property type="entry name" value="CE4_NodB_like_6s_7s"/>
    <property type="match status" value="2"/>
</dbReference>
<evidence type="ECO:0000259" key="3">
    <source>
        <dbReference type="PROSITE" id="PS51677"/>
    </source>
</evidence>
<dbReference type="EMBL" id="JAGGDJ010000044">
    <property type="protein sequence ID" value="MBO7748008.1"/>
    <property type="molecule type" value="Genomic_DNA"/>
</dbReference>
<evidence type="ECO:0000256" key="2">
    <source>
        <dbReference type="ARBA" id="ARBA00022801"/>
    </source>
</evidence>
<name>A0ABS3WI61_9BACL</name>
<dbReference type="PANTHER" id="PTHR10587:SF133">
    <property type="entry name" value="CHITIN DEACETYLASE 1-RELATED"/>
    <property type="match status" value="1"/>
</dbReference>
<evidence type="ECO:0000313" key="4">
    <source>
        <dbReference type="EMBL" id="MBO7748008.1"/>
    </source>
</evidence>
<organism evidence="4 5">
    <name type="scientific">Paenibacillus artemisiicola</name>
    <dbReference type="NCBI Taxonomy" id="1172618"/>
    <lineage>
        <taxon>Bacteria</taxon>
        <taxon>Bacillati</taxon>
        <taxon>Bacillota</taxon>
        <taxon>Bacilli</taxon>
        <taxon>Bacillales</taxon>
        <taxon>Paenibacillaceae</taxon>
        <taxon>Paenibacillus</taxon>
    </lineage>
</organism>
<dbReference type="PROSITE" id="PS51677">
    <property type="entry name" value="NODB"/>
    <property type="match status" value="2"/>
</dbReference>
<protein>
    <submittedName>
        <fullName evidence="4">Polysaccharide deacetylase family protein</fullName>
    </submittedName>
</protein>
<dbReference type="Gene3D" id="3.20.20.370">
    <property type="entry name" value="Glycoside hydrolase/deacetylase"/>
    <property type="match status" value="2"/>
</dbReference>
<dbReference type="InterPro" id="IPR050248">
    <property type="entry name" value="Polysacc_deacetylase_ArnD"/>
</dbReference>
<dbReference type="Pfam" id="PF01522">
    <property type="entry name" value="Polysacc_deac_1"/>
    <property type="match status" value="2"/>
</dbReference>
<dbReference type="PANTHER" id="PTHR10587">
    <property type="entry name" value="GLYCOSYL TRANSFERASE-RELATED"/>
    <property type="match status" value="1"/>
</dbReference>
<keyword evidence="5" id="KW-1185">Reference proteome</keyword>
<comment type="caution">
    <text evidence="4">The sequence shown here is derived from an EMBL/GenBank/DDBJ whole genome shotgun (WGS) entry which is preliminary data.</text>
</comment>
<sequence>MNEWKPPHGKAARPGKRFAAGAALLLAAGLLAGCGLFGGGGDADGGSEPAKPAAEIVRYDGPMSRAVDFVYTARKELSLTFNGMADPATMDRLLDELDKYGIRATFFLPGMRVAEEPDIAKAIAARGHEIENNTLNRLDMSKLPYEQVYSEIKLSNDVIRKRTGAVPRYVRTKSGDYTDDVRLAAAQLGMEAVVSYNINPKDREMQSAAEIGKYVERFMTRGGIINLDTDVNPEVIGAIAYIADAADDIGYKLVPLRDLMKNGGERKPLERIPGWDAAKINPDYKRAQYKLVYRKDGLKDKRIALTFDDWGSDKTITKILDILAAEDVKATFFLRAKGTESNPNLARAMIEGGHDVANHSYSHPVVTTLSPEALQADIVKAHRVITEAIQQQPTMLFRPPTGVIDDATGKVVAATGYPVIAMYEVTTLDWDAKNRAADIVQGILKQTTGGSVILLHMLDDIHTIEALPTAIEQLKKKGFTFVKMADLIGLQPQGSG</sequence>